<keyword evidence="2" id="KW-0732">Signal</keyword>
<name>A0A328AA50_9CAUL</name>
<dbReference type="GO" id="GO:0046872">
    <property type="term" value="F:metal ion binding"/>
    <property type="evidence" value="ECO:0007669"/>
    <property type="project" value="UniProtKB-KW"/>
</dbReference>
<dbReference type="PANTHER" id="PTHR11329">
    <property type="entry name" value="LEUKOCYTE CELL-DERIVED CHEMOTAXIN 2"/>
    <property type="match status" value="1"/>
</dbReference>
<keyword evidence="4" id="KW-1015">Disulfide bond</keyword>
<reference evidence="8" key="1">
    <citation type="submission" date="2018-05" db="EMBL/GenBank/DDBJ databases">
        <authorList>
            <person name="Li X."/>
        </authorList>
    </citation>
    <scope>NUCLEOTIDE SEQUENCE [LARGE SCALE GENOMIC DNA]</scope>
    <source>
        <strain evidence="8">YIM 73061</strain>
    </source>
</reference>
<proteinExistence type="inferred from homology"/>
<dbReference type="AlphaFoldDB" id="A0A328AA50"/>
<gene>
    <name evidence="7" type="ORF">DJ018_16570</name>
</gene>
<evidence type="ECO:0000256" key="1">
    <source>
        <dbReference type="ARBA" id="ARBA00022723"/>
    </source>
</evidence>
<evidence type="ECO:0000256" key="4">
    <source>
        <dbReference type="ARBA" id="ARBA00023157"/>
    </source>
</evidence>
<keyword evidence="3" id="KW-0862">Zinc</keyword>
<dbReference type="InterPro" id="IPR011055">
    <property type="entry name" value="Dup_hybrid_motif"/>
</dbReference>
<keyword evidence="1" id="KW-0479">Metal-binding</keyword>
<sequence length="233" mass="24900">MNSERLRVSEKLKGRIAQASALALVVAGTAAIAAPVVHRANLTAARTDVFAVVQQAAGLAAEFPTPQAERLVWEGVDIDGDGQADFANPTGQDTRKVDAYGFGEFGASRDGGSRRHEGVDFIADAGQKIVSPISGYVTKIGYAYAGDSNLKFVEITNPALHYAARVFYIDPTVVVGQTVALGHAIGTHRTLETKYPGGMTDHVHLEIIDKRGRRIDATQVIEARYEVVGRARG</sequence>
<evidence type="ECO:0000313" key="7">
    <source>
        <dbReference type="EMBL" id="RAK51542.1"/>
    </source>
</evidence>
<feature type="domain" description="M23ase beta-sheet core" evidence="6">
    <location>
        <begin position="115"/>
        <end position="216"/>
    </location>
</feature>
<evidence type="ECO:0000313" key="8">
    <source>
        <dbReference type="Proteomes" id="UP000249725"/>
    </source>
</evidence>
<organism evidence="7 8">
    <name type="scientific">Phenylobacterium deserti</name>
    <dbReference type="NCBI Taxonomy" id="1914756"/>
    <lineage>
        <taxon>Bacteria</taxon>
        <taxon>Pseudomonadati</taxon>
        <taxon>Pseudomonadota</taxon>
        <taxon>Alphaproteobacteria</taxon>
        <taxon>Caulobacterales</taxon>
        <taxon>Caulobacteraceae</taxon>
        <taxon>Phenylobacterium</taxon>
    </lineage>
</organism>
<evidence type="ECO:0000256" key="5">
    <source>
        <dbReference type="ARBA" id="ARBA00024361"/>
    </source>
</evidence>
<dbReference type="Pfam" id="PF01551">
    <property type="entry name" value="Peptidase_M23"/>
    <property type="match status" value="1"/>
</dbReference>
<dbReference type="InterPro" id="IPR008663">
    <property type="entry name" value="LECT2"/>
</dbReference>
<dbReference type="Gene3D" id="2.70.70.10">
    <property type="entry name" value="Glucose Permease (Domain IIA)"/>
    <property type="match status" value="1"/>
</dbReference>
<protein>
    <submittedName>
        <fullName evidence="7">M23 family peptidase</fullName>
    </submittedName>
</protein>
<dbReference type="EMBL" id="QFYR01000004">
    <property type="protein sequence ID" value="RAK51542.1"/>
    <property type="molecule type" value="Genomic_DNA"/>
</dbReference>
<dbReference type="RefSeq" id="WP_111516077.1">
    <property type="nucleotide sequence ID" value="NZ_QFYR01000004.1"/>
</dbReference>
<comment type="similarity">
    <text evidence="5">Belongs to the LECT2/MIM-1 family.</text>
</comment>
<dbReference type="PANTHER" id="PTHR11329:SF0">
    <property type="entry name" value="LEUKOCYTE CELL-DERIVED CHEMOTAXIN-2"/>
    <property type="match status" value="1"/>
</dbReference>
<dbReference type="InterPro" id="IPR016047">
    <property type="entry name" value="M23ase_b-sheet_dom"/>
</dbReference>
<accession>A0A328AA50</accession>
<dbReference type="CDD" id="cd12797">
    <property type="entry name" value="M23_peptidase"/>
    <property type="match status" value="1"/>
</dbReference>
<evidence type="ECO:0000256" key="2">
    <source>
        <dbReference type="ARBA" id="ARBA00022729"/>
    </source>
</evidence>
<dbReference type="SUPFAM" id="SSF51261">
    <property type="entry name" value="Duplicated hybrid motif"/>
    <property type="match status" value="1"/>
</dbReference>
<evidence type="ECO:0000256" key="3">
    <source>
        <dbReference type="ARBA" id="ARBA00022833"/>
    </source>
</evidence>
<dbReference type="OrthoDB" id="9810477at2"/>
<keyword evidence="8" id="KW-1185">Reference proteome</keyword>
<dbReference type="Proteomes" id="UP000249725">
    <property type="component" value="Unassembled WGS sequence"/>
</dbReference>
<comment type="caution">
    <text evidence="7">The sequence shown here is derived from an EMBL/GenBank/DDBJ whole genome shotgun (WGS) entry which is preliminary data.</text>
</comment>
<evidence type="ECO:0000259" key="6">
    <source>
        <dbReference type="Pfam" id="PF01551"/>
    </source>
</evidence>